<dbReference type="PANTHER" id="PTHR10442">
    <property type="entry name" value="40S RIBOSOMAL PROTEIN S21"/>
    <property type="match status" value="1"/>
</dbReference>
<proteinExistence type="inferred from homology"/>
<dbReference type="EMBL" id="BLLF01004584">
    <property type="protein sequence ID" value="GFH29895.1"/>
    <property type="molecule type" value="Genomic_DNA"/>
</dbReference>
<feature type="non-terminal residue" evidence="4">
    <location>
        <position position="1"/>
    </location>
</feature>
<name>A0A6A0AAY2_HAELA</name>
<keyword evidence="5" id="KW-1185">Reference proteome</keyword>
<comment type="similarity">
    <text evidence="1">Belongs to the eukaryotic ribosomal protein eS21 family.</text>
</comment>
<dbReference type="Proteomes" id="UP000485058">
    <property type="component" value="Unassembled WGS sequence"/>
</dbReference>
<evidence type="ECO:0000256" key="2">
    <source>
        <dbReference type="ARBA" id="ARBA00022980"/>
    </source>
</evidence>
<dbReference type="GO" id="GO:0006412">
    <property type="term" value="P:translation"/>
    <property type="evidence" value="ECO:0007669"/>
    <property type="project" value="InterPro"/>
</dbReference>
<evidence type="ECO:0000313" key="5">
    <source>
        <dbReference type="Proteomes" id="UP000485058"/>
    </source>
</evidence>
<dbReference type="InterPro" id="IPR001931">
    <property type="entry name" value="Ribosomal_eS21"/>
</dbReference>
<dbReference type="AlphaFoldDB" id="A0A6A0AAY2"/>
<evidence type="ECO:0000256" key="1">
    <source>
        <dbReference type="ARBA" id="ARBA00010228"/>
    </source>
</evidence>
<gene>
    <name evidence="4" type="ORF">HaLaN_28641</name>
</gene>
<reference evidence="4 5" key="1">
    <citation type="submission" date="2020-02" db="EMBL/GenBank/DDBJ databases">
        <title>Draft genome sequence of Haematococcus lacustris strain NIES-144.</title>
        <authorList>
            <person name="Morimoto D."/>
            <person name="Nakagawa S."/>
            <person name="Yoshida T."/>
            <person name="Sawayama S."/>
        </authorList>
    </citation>
    <scope>NUCLEOTIDE SEQUENCE [LARGE SCALE GENOMIC DNA]</scope>
    <source>
        <strain evidence="4 5">NIES-144</strain>
    </source>
</reference>
<evidence type="ECO:0000256" key="3">
    <source>
        <dbReference type="ARBA" id="ARBA00023274"/>
    </source>
</evidence>
<keyword evidence="2 4" id="KW-0689">Ribosomal protein</keyword>
<dbReference type="InterPro" id="IPR038579">
    <property type="entry name" value="Ribosomal_eS21_sf"/>
</dbReference>
<dbReference type="Pfam" id="PF01249">
    <property type="entry name" value="Ribosomal_S21e"/>
    <property type="match status" value="1"/>
</dbReference>
<sequence length="101" mass="10983">MLLLSKALGNAAALKPLQKGAMQNDEGQTVDLYLPRKCAWTHKLITAKDHASIQINIGHLNADGTYNGQFTTFALTGKVRSMGEADAALDLLWKRKQAESS</sequence>
<protein>
    <submittedName>
        <fullName evidence="4">40S ribosomal protein S21</fullName>
    </submittedName>
</protein>
<dbReference type="GO" id="GO:0003735">
    <property type="term" value="F:structural constituent of ribosome"/>
    <property type="evidence" value="ECO:0007669"/>
    <property type="project" value="InterPro"/>
</dbReference>
<organism evidence="4 5">
    <name type="scientific">Haematococcus lacustris</name>
    <name type="common">Green alga</name>
    <name type="synonym">Haematococcus pluvialis</name>
    <dbReference type="NCBI Taxonomy" id="44745"/>
    <lineage>
        <taxon>Eukaryota</taxon>
        <taxon>Viridiplantae</taxon>
        <taxon>Chlorophyta</taxon>
        <taxon>core chlorophytes</taxon>
        <taxon>Chlorophyceae</taxon>
        <taxon>CS clade</taxon>
        <taxon>Chlamydomonadales</taxon>
        <taxon>Haematococcaceae</taxon>
        <taxon>Haematococcus</taxon>
    </lineage>
</organism>
<dbReference type="GO" id="GO:1990904">
    <property type="term" value="C:ribonucleoprotein complex"/>
    <property type="evidence" value="ECO:0007669"/>
    <property type="project" value="UniProtKB-KW"/>
</dbReference>
<dbReference type="GO" id="GO:0005840">
    <property type="term" value="C:ribosome"/>
    <property type="evidence" value="ECO:0007669"/>
    <property type="project" value="UniProtKB-KW"/>
</dbReference>
<keyword evidence="3" id="KW-0687">Ribonucleoprotein</keyword>
<dbReference type="Gene3D" id="3.30.1230.20">
    <property type="match status" value="1"/>
</dbReference>
<accession>A0A6A0AAY2</accession>
<comment type="caution">
    <text evidence="4">The sequence shown here is derived from an EMBL/GenBank/DDBJ whole genome shotgun (WGS) entry which is preliminary data.</text>
</comment>
<evidence type="ECO:0000313" key="4">
    <source>
        <dbReference type="EMBL" id="GFH29895.1"/>
    </source>
</evidence>